<dbReference type="Pfam" id="PF13884">
    <property type="entry name" value="Peptidase_S74"/>
    <property type="match status" value="1"/>
</dbReference>
<evidence type="ECO:0000256" key="3">
    <source>
        <dbReference type="SAM" id="MobiDB-lite"/>
    </source>
</evidence>
<dbReference type="PROSITE" id="PS51688">
    <property type="entry name" value="ICA"/>
    <property type="match status" value="1"/>
</dbReference>
<proteinExistence type="predicted"/>
<feature type="compositionally biased region" description="Low complexity" evidence="3">
    <location>
        <begin position="324"/>
        <end position="339"/>
    </location>
</feature>
<feature type="region of interest" description="Disordered" evidence="3">
    <location>
        <begin position="164"/>
        <end position="183"/>
    </location>
</feature>
<keyword evidence="1 2" id="KW-0238">DNA-binding</keyword>
<evidence type="ECO:0000256" key="2">
    <source>
        <dbReference type="PROSITE-ProRule" id="PRU00850"/>
    </source>
</evidence>
<comment type="caution">
    <text evidence="7">The sequence shown here is derived from an EMBL/GenBank/DDBJ whole genome shotgun (WGS) entry which is preliminary data.</text>
</comment>
<keyword evidence="4" id="KW-0472">Membrane</keyword>
<dbReference type="GO" id="GO:0005789">
    <property type="term" value="C:endoplasmic reticulum membrane"/>
    <property type="evidence" value="ECO:0007669"/>
    <property type="project" value="TreeGrafter"/>
</dbReference>
<protein>
    <recommendedName>
        <fullName evidence="9">Myelin regulatory factor</fullName>
    </recommendedName>
</protein>
<dbReference type="GO" id="GO:0003700">
    <property type="term" value="F:DNA-binding transcription factor activity"/>
    <property type="evidence" value="ECO:0007669"/>
    <property type="project" value="UniProtKB-UniRule"/>
</dbReference>
<evidence type="ECO:0000256" key="1">
    <source>
        <dbReference type="ARBA" id="ARBA00023125"/>
    </source>
</evidence>
<dbReference type="GO" id="GO:0045893">
    <property type="term" value="P:positive regulation of DNA-templated transcription"/>
    <property type="evidence" value="ECO:0007669"/>
    <property type="project" value="TreeGrafter"/>
</dbReference>
<evidence type="ECO:0000259" key="5">
    <source>
        <dbReference type="PROSITE" id="PS51517"/>
    </source>
</evidence>
<dbReference type="Proteomes" id="UP000708208">
    <property type="component" value="Unassembled WGS sequence"/>
</dbReference>
<feature type="compositionally biased region" description="Polar residues" evidence="3">
    <location>
        <begin position="91"/>
        <end position="114"/>
    </location>
</feature>
<keyword evidence="4" id="KW-1133">Transmembrane helix</keyword>
<dbReference type="PROSITE" id="PS51517">
    <property type="entry name" value="NDT80"/>
    <property type="match status" value="1"/>
</dbReference>
<feature type="domain" description="NDT80" evidence="5">
    <location>
        <begin position="233"/>
        <end position="555"/>
    </location>
</feature>
<feature type="region of interest" description="Disordered" evidence="3">
    <location>
        <begin position="216"/>
        <end position="340"/>
    </location>
</feature>
<keyword evidence="8" id="KW-1185">Reference proteome</keyword>
<evidence type="ECO:0000313" key="7">
    <source>
        <dbReference type="EMBL" id="CAG7785963.1"/>
    </source>
</evidence>
<evidence type="ECO:0008006" key="9">
    <source>
        <dbReference type="Google" id="ProtNLM"/>
    </source>
</evidence>
<dbReference type="PANTHER" id="PTHR13029:SF18">
    <property type="entry name" value="MYELIN REGULATORY FACTOR HOMOLOG 1"/>
    <property type="match status" value="1"/>
</dbReference>
<dbReference type="InterPro" id="IPR024061">
    <property type="entry name" value="NDT80_DNA-bd_dom"/>
</dbReference>
<dbReference type="Pfam" id="PF05224">
    <property type="entry name" value="NDT80_PhoG"/>
    <property type="match status" value="1"/>
</dbReference>
<dbReference type="Pfam" id="PF13887">
    <property type="entry name" value="MYRF_ICA"/>
    <property type="match status" value="1"/>
</dbReference>
<evidence type="ECO:0000313" key="8">
    <source>
        <dbReference type="Proteomes" id="UP000708208"/>
    </source>
</evidence>
<dbReference type="InterPro" id="IPR026932">
    <property type="entry name" value="MYRF_ICA"/>
</dbReference>
<dbReference type="AlphaFoldDB" id="A0A8J2KC19"/>
<dbReference type="EMBL" id="CAJVCH010308310">
    <property type="protein sequence ID" value="CAG7785963.1"/>
    <property type="molecule type" value="Genomic_DNA"/>
</dbReference>
<feature type="domain" description="Peptidase S74" evidence="6">
    <location>
        <begin position="601"/>
        <end position="711"/>
    </location>
</feature>
<feature type="transmembrane region" description="Helical" evidence="4">
    <location>
        <begin position="761"/>
        <end position="783"/>
    </location>
</feature>
<organism evidence="7 8">
    <name type="scientific">Allacma fusca</name>
    <dbReference type="NCBI Taxonomy" id="39272"/>
    <lineage>
        <taxon>Eukaryota</taxon>
        <taxon>Metazoa</taxon>
        <taxon>Ecdysozoa</taxon>
        <taxon>Arthropoda</taxon>
        <taxon>Hexapoda</taxon>
        <taxon>Collembola</taxon>
        <taxon>Symphypleona</taxon>
        <taxon>Sminthuridae</taxon>
        <taxon>Allacma</taxon>
    </lineage>
</organism>
<dbReference type="GO" id="GO:0005634">
    <property type="term" value="C:nucleus"/>
    <property type="evidence" value="ECO:0007669"/>
    <property type="project" value="TreeGrafter"/>
</dbReference>
<feature type="compositionally biased region" description="Polar residues" evidence="3">
    <location>
        <begin position="252"/>
        <end position="273"/>
    </location>
</feature>
<feature type="region of interest" description="Disordered" evidence="3">
    <location>
        <begin position="943"/>
        <end position="969"/>
    </location>
</feature>
<dbReference type="GO" id="GO:0043565">
    <property type="term" value="F:sequence-specific DNA binding"/>
    <property type="evidence" value="ECO:0007669"/>
    <property type="project" value="TreeGrafter"/>
</dbReference>
<dbReference type="PANTHER" id="PTHR13029">
    <property type="match status" value="1"/>
</dbReference>
<feature type="region of interest" description="Disordered" evidence="3">
    <location>
        <begin position="91"/>
        <end position="151"/>
    </location>
</feature>
<dbReference type="GO" id="GO:0016540">
    <property type="term" value="P:protein autoprocessing"/>
    <property type="evidence" value="ECO:0007669"/>
    <property type="project" value="InterPro"/>
</dbReference>
<feature type="compositionally biased region" description="Low complexity" evidence="3">
    <location>
        <begin position="216"/>
        <end position="230"/>
    </location>
</feature>
<sequence>MEADANNEDQAIQAILILEGREEFGGLDNDALDFSQLEDFITDDSDAHGRMSGVFSYFADTLANSEASKHAGAAPPPHVLRDRMLVITPASNDPGTYVAKSTPSNANPGPTSYAANALPHNLPDSPPDSGSEPPYSPTDHGSRSPHLQKTNSLTAPRNLHDLLVHHPMYPPSHQVNGAPGATEGTLIPLVQHDLPSIGSPLPHLAPMHVPSLVAISPSGNNSAGSPSSTTLTPLGVPQPPPTHMQGPPHAVSGNQPTTGNPQPSPQQQHQTEALSPFYTPLQPVNGDTRGRKRKSSESNLANGGNKHCMIHVKQEPDPCFSELSPTDSDSSNNNSTANNGHVDDEFGFDFSGDPSMFLDSNYQCIKFQPFQENTWHLLADPEFKELPLPYYKVDADKGFNFSNADDAFVCQKKNHFQITSHSRLQGDPKYVKTTDGYKLIDSFYIHFYGVKVESPNQTIKIEQSQSDRSKKPFHPVLVDLTGDQMAKVTVGRLHFNETTSNNMRKKGKPNPDQRYFYLVVALQAHCSDGIYPIVAHSSQRIIVRASNPGQFESDMELSWQKGHTAESIYHAGRVGINTDRPEEALVVFGNVKITGQITHPSDLRAKENIREIDTKDQLRNVQQLRVVQYKYNPEFARMVGLSEEEAVDTGVIAQEVQKVLPDAVKETGDCELGSGKKIENFLVVNKERIFMENVGAVKELCKVTDKLETRIDQLEKITRLKRSDSNKSHDYHGSSKGKKRASNISAMTSTEFLCSNKSVQILIFVLVLIMAFCLIAMATLCVLEYQKRSNFEYYHHNSRNYNATHANHQFGIHPDNSHLSAIEQSSFPFAANINPTSIHTQPTKSPKFPAKLTQRNIEKTMLNQDPSLTAKPAVLGRPANCPLYLTSSPCKVYCCRGTNFDENVINYKYIERKNHPTVSETNAHSLRVITPTSFTNLESRNNDTVDVASSGSSNPMHKNGLERRRRRQVHDNPKLFNVPSIQIRSQSINQSLGPPYCMINSDGYHDCVSTENRYFANANLTYLVPLSKFWSEVSISLVFNFSSKYDISTPQICERAYVLPECVPETAAFENKVDTLSEIASASNIETLSRNVYIAKLQVGTSPYSKFAIRFSSDPDDSNNVCSLTKTTSKFFEFNFHFYRVCYE</sequence>
<evidence type="ECO:0000256" key="4">
    <source>
        <dbReference type="SAM" id="Phobius"/>
    </source>
</evidence>
<keyword evidence="4" id="KW-0812">Transmembrane</keyword>
<reference evidence="7" key="1">
    <citation type="submission" date="2021-06" db="EMBL/GenBank/DDBJ databases">
        <authorList>
            <person name="Hodson N. C."/>
            <person name="Mongue J. A."/>
            <person name="Jaron S. K."/>
        </authorList>
    </citation>
    <scope>NUCLEOTIDE SEQUENCE</scope>
</reference>
<dbReference type="OrthoDB" id="27041at2759"/>
<feature type="DNA-binding region" description="NDT80" evidence="2">
    <location>
        <begin position="233"/>
        <end position="555"/>
    </location>
</feature>
<dbReference type="CDD" id="cd10144">
    <property type="entry name" value="Peptidase_S74_CIMCD"/>
    <property type="match status" value="1"/>
</dbReference>
<evidence type="ECO:0000259" key="6">
    <source>
        <dbReference type="PROSITE" id="PS51688"/>
    </source>
</evidence>
<name>A0A8J2KC19_9HEXA</name>
<gene>
    <name evidence="7" type="ORF">AFUS01_LOCUS24556</name>
</gene>
<dbReference type="InterPro" id="IPR051577">
    <property type="entry name" value="MRF-like"/>
</dbReference>
<feature type="compositionally biased region" description="Polar residues" evidence="3">
    <location>
        <begin position="943"/>
        <end position="956"/>
    </location>
</feature>
<accession>A0A8J2KC19</accession>
<dbReference type="InterPro" id="IPR030392">
    <property type="entry name" value="S74_ICA"/>
</dbReference>